<keyword evidence="3" id="KW-1185">Reference proteome</keyword>
<sequence>MTIYTAAGAGQSCKTLLTNLGSGLEDQGMTVTCDEVAPTTEDDPNASGLSVLALPLAFGGMISAALLSLTMKKRYSLRVIGSLSFSVIAGFLVGAILQFGFGTFDANYWELSLILALGIGGTSMFVLGLESLIGYAGLGLGAVLTLFVSNPLSGIATGWQWLPSPWGMIGQYLPIGVAGNAARSVGFFDGAGATHSVVTLIVWVLIGLGFVGLATLKDRKAAS</sequence>
<organism evidence="2 3">
    <name type="scientific">Corynebacterium variabile</name>
    <dbReference type="NCBI Taxonomy" id="1727"/>
    <lineage>
        <taxon>Bacteria</taxon>
        <taxon>Bacillati</taxon>
        <taxon>Actinomycetota</taxon>
        <taxon>Actinomycetes</taxon>
        <taxon>Mycobacteriales</taxon>
        <taxon>Corynebacteriaceae</taxon>
        <taxon>Corynebacterium</taxon>
    </lineage>
</organism>
<dbReference type="OMA" id="FAWPAAR"/>
<keyword evidence="1" id="KW-0812">Transmembrane</keyword>
<dbReference type="EMBL" id="FAUH01000006">
    <property type="protein sequence ID" value="CUU65761.1"/>
    <property type="molecule type" value="Genomic_DNA"/>
</dbReference>
<gene>
    <name evidence="2" type="ORF">CVAR292_01094</name>
</gene>
<protein>
    <recommendedName>
        <fullName evidence="4">ABC transporter permease</fullName>
    </recommendedName>
</protein>
<keyword evidence="1" id="KW-1133">Transmembrane helix</keyword>
<dbReference type="Proteomes" id="UP000182498">
    <property type="component" value="Unassembled WGS sequence"/>
</dbReference>
<reference evidence="3" key="1">
    <citation type="submission" date="2015-11" db="EMBL/GenBank/DDBJ databases">
        <authorList>
            <person name="Dugat-Bony E."/>
        </authorList>
    </citation>
    <scope>NUCLEOTIDE SEQUENCE [LARGE SCALE GENOMIC DNA]</scope>
    <source>
        <strain evidence="3">Mu292</strain>
    </source>
</reference>
<keyword evidence="1" id="KW-0472">Membrane</keyword>
<name>A0A0X2NLZ2_9CORY</name>
<dbReference type="RefSeq" id="WP_014008559.1">
    <property type="nucleotide sequence ID" value="NZ_FAUH01000006.1"/>
</dbReference>
<feature type="transmembrane region" description="Helical" evidence="1">
    <location>
        <begin position="46"/>
        <end position="67"/>
    </location>
</feature>
<evidence type="ECO:0000313" key="3">
    <source>
        <dbReference type="Proteomes" id="UP000182498"/>
    </source>
</evidence>
<evidence type="ECO:0000256" key="1">
    <source>
        <dbReference type="SAM" id="Phobius"/>
    </source>
</evidence>
<accession>A0A0X2NLZ2</accession>
<feature type="transmembrane region" description="Helical" evidence="1">
    <location>
        <begin position="113"/>
        <end position="133"/>
    </location>
</feature>
<evidence type="ECO:0008006" key="4">
    <source>
        <dbReference type="Google" id="ProtNLM"/>
    </source>
</evidence>
<feature type="transmembrane region" description="Helical" evidence="1">
    <location>
        <begin position="79"/>
        <end position="101"/>
    </location>
</feature>
<feature type="transmembrane region" description="Helical" evidence="1">
    <location>
        <begin position="140"/>
        <end position="162"/>
    </location>
</feature>
<feature type="transmembrane region" description="Helical" evidence="1">
    <location>
        <begin position="197"/>
        <end position="216"/>
    </location>
</feature>
<dbReference type="AlphaFoldDB" id="A0A0X2NLZ2"/>
<proteinExistence type="predicted"/>
<evidence type="ECO:0000313" key="2">
    <source>
        <dbReference type="EMBL" id="CUU65761.1"/>
    </source>
</evidence>